<dbReference type="KEGG" id="fal:FRAAL3852"/>
<dbReference type="EMBL" id="CT573213">
    <property type="protein sequence ID" value="CAJ62495.1"/>
    <property type="molecule type" value="Genomic_DNA"/>
</dbReference>
<evidence type="ECO:0000256" key="1">
    <source>
        <dbReference type="SAM" id="MobiDB-lite"/>
    </source>
</evidence>
<protein>
    <submittedName>
        <fullName evidence="2">Uncharacterized protein</fullName>
    </submittedName>
</protein>
<organism evidence="2 3">
    <name type="scientific">Frankia alni (strain DSM 45986 / CECT 9034 / ACN14a)</name>
    <dbReference type="NCBI Taxonomy" id="326424"/>
    <lineage>
        <taxon>Bacteria</taxon>
        <taxon>Bacillati</taxon>
        <taxon>Actinomycetota</taxon>
        <taxon>Actinomycetes</taxon>
        <taxon>Frankiales</taxon>
        <taxon>Frankiaceae</taxon>
        <taxon>Frankia</taxon>
    </lineage>
</organism>
<evidence type="ECO:0000313" key="3">
    <source>
        <dbReference type="Proteomes" id="UP000000657"/>
    </source>
</evidence>
<feature type="region of interest" description="Disordered" evidence="1">
    <location>
        <begin position="1"/>
        <end position="92"/>
    </location>
</feature>
<accession>Q0RJ20</accession>
<evidence type="ECO:0000313" key="2">
    <source>
        <dbReference type="EMBL" id="CAJ62495.1"/>
    </source>
</evidence>
<proteinExistence type="predicted"/>
<name>Q0RJ20_FRAAA</name>
<reference evidence="2 3" key="1">
    <citation type="journal article" date="2007" name="Genome Res.">
        <title>Genome characteristics of facultatively symbiotic Frankia sp. strains reflect host range and host plant biogeography.</title>
        <authorList>
            <person name="Normand P."/>
            <person name="Lapierre P."/>
            <person name="Tisa L.S."/>
            <person name="Gogarten J.P."/>
            <person name="Alloisio N."/>
            <person name="Bagnarol E."/>
            <person name="Bassi C.A."/>
            <person name="Berry A.M."/>
            <person name="Bickhart D.M."/>
            <person name="Choisne N."/>
            <person name="Couloux A."/>
            <person name="Cournoyer B."/>
            <person name="Cruveiller S."/>
            <person name="Daubin V."/>
            <person name="Demange N."/>
            <person name="Francino M.P."/>
            <person name="Goltsman E."/>
            <person name="Huang Y."/>
            <person name="Kopp O.R."/>
            <person name="Labarre L."/>
            <person name="Lapidus A."/>
            <person name="Lavire C."/>
            <person name="Marechal J."/>
            <person name="Martinez M."/>
            <person name="Mastronunzio J.E."/>
            <person name="Mullin B.C."/>
            <person name="Niemann J."/>
            <person name="Pujic P."/>
            <person name="Rawnsley T."/>
            <person name="Rouy Z."/>
            <person name="Schenowitz C."/>
            <person name="Sellstedt A."/>
            <person name="Tavares F."/>
            <person name="Tomkins J.P."/>
            <person name="Vallenet D."/>
            <person name="Valverde C."/>
            <person name="Wall L.G."/>
            <person name="Wang Y."/>
            <person name="Medigue C."/>
            <person name="Benson D.R."/>
        </authorList>
    </citation>
    <scope>NUCLEOTIDE SEQUENCE [LARGE SCALE GENOMIC DNA]</scope>
    <source>
        <strain evidence="3">DSM 45986 / CECT 9034 / ACN14a</strain>
    </source>
</reference>
<sequence length="128" mass="13377">MTARPPGRPYRLLDSVDGAVPSPGLAADDGPMSPTQLPRGGPYLARNGQPRRRCGPTARTDTATRVTPGGPGVAPAVPGRRGRTTVCTTGRSHLAGGRPVVIVRADPDGQRGAFPRLLPQVPADRWKS</sequence>
<dbReference type="HOGENOM" id="CLU_1956376_0_0_11"/>
<dbReference type="AlphaFoldDB" id="Q0RJ20"/>
<gene>
    <name evidence="2" type="ordered locus">FRAAL3852</name>
</gene>
<dbReference type="Proteomes" id="UP000000657">
    <property type="component" value="Chromosome"/>
</dbReference>
<feature type="compositionally biased region" description="Low complexity" evidence="1">
    <location>
        <begin position="64"/>
        <end position="91"/>
    </location>
</feature>
<keyword evidence="3" id="KW-1185">Reference proteome</keyword>